<sequence length="688" mass="76300">MPPKKRSIRDFFAPVQKDGPTSQPPASKQPAPKTAPVSRAPFAFYSKGQNQGFALNSSPPLSSSPPRHPATDDAVVVIPPRKTDPENPPPTNSQSSGNSAGTSKRTVSNGEEVVLNSDSDSDLPAFDWDEPTTKPKPKPMARTTRMKPNEEALKDGLRKPPPRRQEGVSFSRFVETVHQHVEKERKIAEVKAHLEKPLVEETPSVDFDISEDTLAAAVNDEEDPDKAKRLFQAMERTNAMHSECVFHFFEEGWNGSTPTDSPFPMDSLPNHRWTSSFEEQSTRDQAFLSGYAERVFRYQQLPDELASWMIDQVCFGRNDVLNEKYIQLLDTHHHQLQTLLGKVRLDSLFQSLGIDPECLNPLRETAPSYEPHPAPKRQIPTSLKWVCKLLQTAAPRLQIDTSRHAFYILLHLCMDHSVNSDVVILHALQDSIEALMCSITDNRNLASLLSDSTTLILARIRHPVLQRNLVCSLPTKSPLAAYFQRHLALSFLLYPKPLGAALDSPEVSTLIFTHLEDSPDFRVTKGSNYMSLAARLTLLDVAIGPGLTTVPYYPLTSPGTSREGSSPITAPGPQSSEEKTFNNSVGELAHQIMVLSQSIVETGNMTDLSRLEAKDYSERLIHRLENAVRIGGKKLINIFSDDDQVNGARMMSQWLGFKGISRSPAPLLTTEASGTDSETKTGIAMMEA</sequence>
<dbReference type="Proteomes" id="UP000799291">
    <property type="component" value="Unassembled WGS sequence"/>
</dbReference>
<proteinExistence type="predicted"/>
<reference evidence="2" key="1">
    <citation type="journal article" date="2020" name="Stud. Mycol.">
        <title>101 Dothideomycetes genomes: a test case for predicting lifestyles and emergence of pathogens.</title>
        <authorList>
            <person name="Haridas S."/>
            <person name="Albert R."/>
            <person name="Binder M."/>
            <person name="Bloem J."/>
            <person name="Labutti K."/>
            <person name="Salamov A."/>
            <person name="Andreopoulos B."/>
            <person name="Baker S."/>
            <person name="Barry K."/>
            <person name="Bills G."/>
            <person name="Bluhm B."/>
            <person name="Cannon C."/>
            <person name="Castanera R."/>
            <person name="Culley D."/>
            <person name="Daum C."/>
            <person name="Ezra D."/>
            <person name="Gonzalez J."/>
            <person name="Henrissat B."/>
            <person name="Kuo A."/>
            <person name="Liang C."/>
            <person name="Lipzen A."/>
            <person name="Lutzoni F."/>
            <person name="Magnuson J."/>
            <person name="Mondo S."/>
            <person name="Nolan M."/>
            <person name="Ohm R."/>
            <person name="Pangilinan J."/>
            <person name="Park H.-J."/>
            <person name="Ramirez L."/>
            <person name="Alfaro M."/>
            <person name="Sun H."/>
            <person name="Tritt A."/>
            <person name="Yoshinaga Y."/>
            <person name="Zwiers L.-H."/>
            <person name="Turgeon B."/>
            <person name="Goodwin S."/>
            <person name="Spatafora J."/>
            <person name="Crous P."/>
            <person name="Grigoriev I."/>
        </authorList>
    </citation>
    <scope>NUCLEOTIDE SEQUENCE</scope>
    <source>
        <strain evidence="2">CBS 122367</strain>
    </source>
</reference>
<feature type="region of interest" description="Disordered" evidence="1">
    <location>
        <begin position="554"/>
        <end position="580"/>
    </location>
</feature>
<dbReference type="AlphaFoldDB" id="A0A6G1JGY6"/>
<feature type="compositionally biased region" description="Basic and acidic residues" evidence="1">
    <location>
        <begin position="147"/>
        <end position="166"/>
    </location>
</feature>
<accession>A0A6G1JGY6</accession>
<feature type="compositionally biased region" description="Polar residues" evidence="1">
    <location>
        <begin position="47"/>
        <end position="56"/>
    </location>
</feature>
<evidence type="ECO:0000313" key="2">
    <source>
        <dbReference type="EMBL" id="KAF2689501.1"/>
    </source>
</evidence>
<keyword evidence="3" id="KW-1185">Reference proteome</keyword>
<evidence type="ECO:0000313" key="3">
    <source>
        <dbReference type="Proteomes" id="UP000799291"/>
    </source>
</evidence>
<feature type="region of interest" description="Disordered" evidence="1">
    <location>
        <begin position="1"/>
        <end position="166"/>
    </location>
</feature>
<dbReference type="OrthoDB" id="5350396at2759"/>
<feature type="compositionally biased region" description="Polar residues" evidence="1">
    <location>
        <begin position="92"/>
        <end position="109"/>
    </location>
</feature>
<protein>
    <submittedName>
        <fullName evidence="2">Uncharacterized protein</fullName>
    </submittedName>
</protein>
<name>A0A6G1JGY6_9PLEO</name>
<evidence type="ECO:0000256" key="1">
    <source>
        <dbReference type="SAM" id="MobiDB-lite"/>
    </source>
</evidence>
<gene>
    <name evidence="2" type="ORF">K458DRAFT_384140</name>
</gene>
<dbReference type="EMBL" id="MU005572">
    <property type="protein sequence ID" value="KAF2689501.1"/>
    <property type="molecule type" value="Genomic_DNA"/>
</dbReference>
<feature type="compositionally biased region" description="Polar residues" evidence="1">
    <location>
        <begin position="557"/>
        <end position="580"/>
    </location>
</feature>
<organism evidence="2 3">
    <name type="scientific">Lentithecium fluviatile CBS 122367</name>
    <dbReference type="NCBI Taxonomy" id="1168545"/>
    <lineage>
        <taxon>Eukaryota</taxon>
        <taxon>Fungi</taxon>
        <taxon>Dikarya</taxon>
        <taxon>Ascomycota</taxon>
        <taxon>Pezizomycotina</taxon>
        <taxon>Dothideomycetes</taxon>
        <taxon>Pleosporomycetidae</taxon>
        <taxon>Pleosporales</taxon>
        <taxon>Massarineae</taxon>
        <taxon>Lentitheciaceae</taxon>
        <taxon>Lentithecium</taxon>
    </lineage>
</organism>